<name>A0A9X0D300_9CNID</name>
<feature type="compositionally biased region" description="Basic residues" evidence="1">
    <location>
        <begin position="31"/>
        <end position="41"/>
    </location>
</feature>
<comment type="caution">
    <text evidence="2">The sequence shown here is derived from an EMBL/GenBank/DDBJ whole genome shotgun (WGS) entry which is preliminary data.</text>
</comment>
<accession>A0A9X0D300</accession>
<proteinExistence type="predicted"/>
<protein>
    <submittedName>
        <fullName evidence="2">Uncharacterized protein</fullName>
    </submittedName>
</protein>
<reference evidence="2" key="1">
    <citation type="submission" date="2023-01" db="EMBL/GenBank/DDBJ databases">
        <title>Genome assembly of the deep-sea coral Lophelia pertusa.</title>
        <authorList>
            <person name="Herrera S."/>
            <person name="Cordes E."/>
        </authorList>
    </citation>
    <scope>NUCLEOTIDE SEQUENCE</scope>
    <source>
        <strain evidence="2">USNM1676648</strain>
        <tissue evidence="2">Polyp</tissue>
    </source>
</reference>
<feature type="compositionally biased region" description="Basic residues" evidence="1">
    <location>
        <begin position="49"/>
        <end position="60"/>
    </location>
</feature>
<dbReference type="Proteomes" id="UP001163046">
    <property type="component" value="Unassembled WGS sequence"/>
</dbReference>
<organism evidence="2 3">
    <name type="scientific">Desmophyllum pertusum</name>
    <dbReference type="NCBI Taxonomy" id="174260"/>
    <lineage>
        <taxon>Eukaryota</taxon>
        <taxon>Metazoa</taxon>
        <taxon>Cnidaria</taxon>
        <taxon>Anthozoa</taxon>
        <taxon>Hexacorallia</taxon>
        <taxon>Scleractinia</taxon>
        <taxon>Caryophylliina</taxon>
        <taxon>Caryophylliidae</taxon>
        <taxon>Desmophyllum</taxon>
    </lineage>
</organism>
<evidence type="ECO:0000313" key="3">
    <source>
        <dbReference type="Proteomes" id="UP001163046"/>
    </source>
</evidence>
<keyword evidence="3" id="KW-1185">Reference proteome</keyword>
<dbReference type="EMBL" id="MU825894">
    <property type="protein sequence ID" value="KAJ7383818.1"/>
    <property type="molecule type" value="Genomic_DNA"/>
</dbReference>
<evidence type="ECO:0000256" key="1">
    <source>
        <dbReference type="SAM" id="MobiDB-lite"/>
    </source>
</evidence>
<evidence type="ECO:0000313" key="2">
    <source>
        <dbReference type="EMBL" id="KAJ7383818.1"/>
    </source>
</evidence>
<sequence>MSKRLTAEENERKAMVPPKLIKVEKTQPKPVVRKSGHKKTPKPKEVKTKPKKRVAAKQTKKPISANNVISDCADVSPSKTNSLLLLSNIALHHFSSDSIENGIMEDCSLNFPQSSSLSVSKKAKTSSYQSQNAKKFSRKLLLLAAKSTRLPPQSELLKIKTSSAVTKGSLYLNNDMTAVEVLDEVRAVLNTLGKKRIRLAAADSSGELEFFKSTKWTAKTLRQRIRYNSVLVEVTIATGAVPKSIRRNGFRPPEKKVEFYYATFMTRRDFNSVLSFHSRRSFLPNSYFSFMYAVASFKRHC</sequence>
<gene>
    <name evidence="2" type="ORF">OS493_025690</name>
</gene>
<dbReference type="AlphaFoldDB" id="A0A9X0D300"/>
<feature type="compositionally biased region" description="Basic and acidic residues" evidence="1">
    <location>
        <begin position="1"/>
        <end position="14"/>
    </location>
</feature>
<feature type="region of interest" description="Disordered" evidence="1">
    <location>
        <begin position="1"/>
        <end position="60"/>
    </location>
</feature>